<comment type="caution">
    <text evidence="1">The sequence shown here is derived from an EMBL/GenBank/DDBJ whole genome shotgun (WGS) entry which is preliminary data.</text>
</comment>
<organism evidence="1 2">
    <name type="scientific">Brumicola pallidula DSM 14239 = ACAM 615</name>
    <dbReference type="NCBI Taxonomy" id="1121922"/>
    <lineage>
        <taxon>Bacteria</taxon>
        <taxon>Pseudomonadati</taxon>
        <taxon>Pseudomonadota</taxon>
        <taxon>Gammaproteobacteria</taxon>
        <taxon>Alteromonadales</taxon>
        <taxon>Alteromonadaceae</taxon>
        <taxon>Brumicola</taxon>
    </lineage>
</organism>
<reference evidence="2" key="1">
    <citation type="journal article" date="2014" name="Environ. Microbiol.">
        <title>Comparative genomics of the marine bacterial genus Glaciecola reveals the high degree of genomic diversity and genomic characteristic for cold adaptation.</title>
        <authorList>
            <person name="Qin Q.L."/>
            <person name="Xie B.B."/>
            <person name="Yu Y."/>
            <person name="Shu Y.L."/>
            <person name="Rong J.C."/>
            <person name="Zhang Y.J."/>
            <person name="Zhao D.L."/>
            <person name="Chen X.L."/>
            <person name="Zhang X.Y."/>
            <person name="Chen B."/>
            <person name="Zhou B.C."/>
            <person name="Zhang Y.Z."/>
        </authorList>
    </citation>
    <scope>NUCLEOTIDE SEQUENCE [LARGE SCALE GENOMIC DNA]</scope>
    <source>
        <strain evidence="2">ACAM 615</strain>
    </source>
</reference>
<sequence length="39" mass="4601">MTQIFSHNTVKDMELLVTENDKGHKIRCLFAYHANLIIR</sequence>
<protein>
    <submittedName>
        <fullName evidence="1">Uncharacterized protein</fullName>
    </submittedName>
</protein>
<name>K6Y6U1_9ALTE</name>
<gene>
    <name evidence="1" type="ORF">GPAL_1645</name>
</gene>
<dbReference type="Proteomes" id="UP000006251">
    <property type="component" value="Unassembled WGS sequence"/>
</dbReference>
<keyword evidence="2" id="KW-1185">Reference proteome</keyword>
<evidence type="ECO:0000313" key="1">
    <source>
        <dbReference type="EMBL" id="GAC28509.1"/>
    </source>
</evidence>
<dbReference type="EMBL" id="BAEQ01000024">
    <property type="protein sequence ID" value="GAC28509.1"/>
    <property type="molecule type" value="Genomic_DNA"/>
</dbReference>
<evidence type="ECO:0000313" key="2">
    <source>
        <dbReference type="Proteomes" id="UP000006251"/>
    </source>
</evidence>
<accession>K6Y6U1</accession>
<proteinExistence type="predicted"/>
<dbReference type="AlphaFoldDB" id="K6Y6U1"/>